<evidence type="ECO:0000313" key="2">
    <source>
        <dbReference type="Proteomes" id="UP001244552"/>
    </source>
</evidence>
<reference evidence="1 2" key="1">
    <citation type="submission" date="2023-07" db="EMBL/GenBank/DDBJ databases">
        <title>Genomic Encyclopedia of Type Strains, Phase IV (KMG-IV): sequencing the most valuable type-strain genomes for metagenomic binning, comparative biology and taxonomic classification.</title>
        <authorList>
            <person name="Goeker M."/>
        </authorList>
    </citation>
    <scope>NUCLEOTIDE SEQUENCE [LARGE SCALE GENOMIC DNA]</scope>
    <source>
        <strain evidence="1 2">DSM 19922</strain>
    </source>
</reference>
<gene>
    <name evidence="1" type="ORF">QO018_005149</name>
</gene>
<name>A0ABU0MRZ4_9PROT</name>
<dbReference type="RefSeq" id="WP_209988555.1">
    <property type="nucleotide sequence ID" value="NZ_JAGINO010000025.1"/>
</dbReference>
<evidence type="ECO:0000313" key="1">
    <source>
        <dbReference type="EMBL" id="MDQ0536255.1"/>
    </source>
</evidence>
<accession>A0ABU0MRZ4</accession>
<proteinExistence type="predicted"/>
<keyword evidence="2" id="KW-1185">Reference proteome</keyword>
<dbReference type="Proteomes" id="UP001244552">
    <property type="component" value="Unassembled WGS sequence"/>
</dbReference>
<organism evidence="1 2">
    <name type="scientific">Azospirillum picis</name>
    <dbReference type="NCBI Taxonomy" id="488438"/>
    <lineage>
        <taxon>Bacteria</taxon>
        <taxon>Pseudomonadati</taxon>
        <taxon>Pseudomonadota</taxon>
        <taxon>Alphaproteobacteria</taxon>
        <taxon>Rhodospirillales</taxon>
        <taxon>Azospirillaceae</taxon>
        <taxon>Azospirillum</taxon>
    </lineage>
</organism>
<protein>
    <submittedName>
        <fullName evidence="1">Uncharacterized protein</fullName>
    </submittedName>
</protein>
<sequence>MARPRKHPEGTTAADRNREALARLREAGGTRKVIDLSGEAVAALAAIRQATAERSDREVIERLLLAERERLARA</sequence>
<dbReference type="EMBL" id="JAUSVU010000024">
    <property type="protein sequence ID" value="MDQ0536255.1"/>
    <property type="molecule type" value="Genomic_DNA"/>
</dbReference>
<comment type="caution">
    <text evidence="1">The sequence shown here is derived from an EMBL/GenBank/DDBJ whole genome shotgun (WGS) entry which is preliminary data.</text>
</comment>